<dbReference type="PROSITE" id="PS00086">
    <property type="entry name" value="CYTOCHROME_P450"/>
    <property type="match status" value="1"/>
</dbReference>
<dbReference type="PRINTS" id="PR00385">
    <property type="entry name" value="P450"/>
</dbReference>
<evidence type="ECO:0000256" key="2">
    <source>
        <dbReference type="ARBA" id="ARBA00010617"/>
    </source>
</evidence>
<keyword evidence="12" id="KW-1185">Reference proteome</keyword>
<dbReference type="PRINTS" id="PR00463">
    <property type="entry name" value="EP450I"/>
</dbReference>
<dbReference type="EMBL" id="NCKU01005518">
    <property type="protein sequence ID" value="RWS04471.1"/>
    <property type="molecule type" value="Genomic_DNA"/>
</dbReference>
<dbReference type="GO" id="GO:0005506">
    <property type="term" value="F:iron ion binding"/>
    <property type="evidence" value="ECO:0007669"/>
    <property type="project" value="InterPro"/>
</dbReference>
<keyword evidence="3 8" id="KW-0349">Heme</keyword>
<comment type="caution">
    <text evidence="10">The sequence shown here is derived from an EMBL/GenBank/DDBJ whole genome shotgun (WGS) entry which is preliminary data.</text>
</comment>
<dbReference type="STRING" id="1965070.A0A3S3RTF4"/>
<accession>A0A3S3RTF4</accession>
<dbReference type="PANTHER" id="PTHR24279">
    <property type="entry name" value="CYTOCHROME P450"/>
    <property type="match status" value="1"/>
</dbReference>
<dbReference type="InterPro" id="IPR001128">
    <property type="entry name" value="Cyt_P450"/>
</dbReference>
<evidence type="ECO:0000313" key="10">
    <source>
        <dbReference type="EMBL" id="RWS04458.1"/>
    </source>
</evidence>
<protein>
    <submittedName>
        <fullName evidence="10">Putative cytochrome P450 301a1-like protein</fullName>
    </submittedName>
</protein>
<evidence type="ECO:0000256" key="9">
    <source>
        <dbReference type="RuleBase" id="RU000461"/>
    </source>
</evidence>
<dbReference type="PANTHER" id="PTHR24279:SF120">
    <property type="entry name" value="CYTOCHROME P450"/>
    <property type="match status" value="1"/>
</dbReference>
<evidence type="ECO:0000313" key="11">
    <source>
        <dbReference type="EMBL" id="RWS04471.1"/>
    </source>
</evidence>
<comment type="cofactor">
    <cofactor evidence="1 8">
        <name>heme</name>
        <dbReference type="ChEBI" id="CHEBI:30413"/>
    </cofactor>
</comment>
<evidence type="ECO:0000256" key="1">
    <source>
        <dbReference type="ARBA" id="ARBA00001971"/>
    </source>
</evidence>
<dbReference type="InterPro" id="IPR036396">
    <property type="entry name" value="Cyt_P450_sf"/>
</dbReference>
<reference evidence="10" key="2">
    <citation type="submission" date="2018-11" db="EMBL/GenBank/DDBJ databases">
        <title>Trombidioid mite genomics.</title>
        <authorList>
            <person name="Dong X."/>
        </authorList>
    </citation>
    <scope>NUCLEOTIDE SEQUENCE</scope>
    <source>
        <strain evidence="10">UoL-WK</strain>
    </source>
</reference>
<evidence type="ECO:0000256" key="4">
    <source>
        <dbReference type="ARBA" id="ARBA00022723"/>
    </source>
</evidence>
<keyword evidence="7 9" id="KW-0503">Monooxygenase</keyword>
<dbReference type="Gene3D" id="1.10.630.10">
    <property type="entry name" value="Cytochrome P450"/>
    <property type="match status" value="1"/>
</dbReference>
<dbReference type="FunFam" id="1.10.630.10:FF:000006">
    <property type="entry name" value="Cytochrome P450 302a1, mitochondrial"/>
    <property type="match status" value="1"/>
</dbReference>
<keyword evidence="5 9" id="KW-0560">Oxidoreductase</keyword>
<dbReference type="InterPro" id="IPR017972">
    <property type="entry name" value="Cyt_P450_CS"/>
</dbReference>
<dbReference type="CDD" id="cd11054">
    <property type="entry name" value="CYP24A1-like"/>
    <property type="match status" value="1"/>
</dbReference>
<reference evidence="10 12" key="1">
    <citation type="journal article" date="2018" name="Gigascience">
        <title>Genomes of trombidid mites reveal novel predicted allergens and laterally-transferred genes associated with secondary metabolism.</title>
        <authorList>
            <person name="Dong X."/>
            <person name="Chaisiri K."/>
            <person name="Xia D."/>
            <person name="Armstrong S.D."/>
            <person name="Fang Y."/>
            <person name="Donnelly M.J."/>
            <person name="Kadowaki T."/>
            <person name="McGarry J.W."/>
            <person name="Darby A.C."/>
            <person name="Makepeace B.L."/>
        </authorList>
    </citation>
    <scope>NUCLEOTIDE SEQUENCE [LARGE SCALE GENOMIC DNA]</scope>
    <source>
        <strain evidence="10">UoL-WK</strain>
    </source>
</reference>
<dbReference type="Proteomes" id="UP000285301">
    <property type="component" value="Unassembled WGS sequence"/>
</dbReference>
<evidence type="ECO:0000256" key="7">
    <source>
        <dbReference type="ARBA" id="ARBA00023033"/>
    </source>
</evidence>
<proteinExistence type="inferred from homology"/>
<organism evidence="10 12">
    <name type="scientific">Dinothrombium tinctorium</name>
    <dbReference type="NCBI Taxonomy" id="1965070"/>
    <lineage>
        <taxon>Eukaryota</taxon>
        <taxon>Metazoa</taxon>
        <taxon>Ecdysozoa</taxon>
        <taxon>Arthropoda</taxon>
        <taxon>Chelicerata</taxon>
        <taxon>Arachnida</taxon>
        <taxon>Acari</taxon>
        <taxon>Acariformes</taxon>
        <taxon>Trombidiformes</taxon>
        <taxon>Prostigmata</taxon>
        <taxon>Anystina</taxon>
        <taxon>Parasitengona</taxon>
        <taxon>Trombidioidea</taxon>
        <taxon>Trombidiidae</taxon>
        <taxon>Dinothrombium</taxon>
    </lineage>
</organism>
<evidence type="ECO:0000313" key="12">
    <source>
        <dbReference type="Proteomes" id="UP000285301"/>
    </source>
</evidence>
<keyword evidence="6 8" id="KW-0408">Iron</keyword>
<dbReference type="GO" id="GO:0016705">
    <property type="term" value="F:oxidoreductase activity, acting on paired donors, with incorporation or reduction of molecular oxygen"/>
    <property type="evidence" value="ECO:0007669"/>
    <property type="project" value="InterPro"/>
</dbReference>
<comment type="similarity">
    <text evidence="2 9">Belongs to the cytochrome P450 family.</text>
</comment>
<feature type="binding site" description="axial binding residue" evidence="8">
    <location>
        <position position="434"/>
    </location>
    <ligand>
        <name>heme</name>
        <dbReference type="ChEBI" id="CHEBI:30413"/>
    </ligand>
    <ligandPart>
        <name>Fe</name>
        <dbReference type="ChEBI" id="CHEBI:18248"/>
    </ligandPart>
</feature>
<dbReference type="GO" id="GO:0020037">
    <property type="term" value="F:heme binding"/>
    <property type="evidence" value="ECO:0007669"/>
    <property type="project" value="InterPro"/>
</dbReference>
<evidence type="ECO:0000256" key="8">
    <source>
        <dbReference type="PIRSR" id="PIRSR602401-1"/>
    </source>
</evidence>
<gene>
    <name evidence="10" type="ORF">B4U79_02571</name>
    <name evidence="11" type="ORF">B4U79_06324</name>
</gene>
<keyword evidence="4 8" id="KW-0479">Metal-binding</keyword>
<dbReference type="AlphaFoldDB" id="A0A3S3RTF4"/>
<sequence>MPGVPQIPILKSAWTLLPFIGTTNLLRFHEAAFQRYKTYGKILWEAFRDRRLVWVFDANDAEVVFRHEGKYPMREGFEAMALYRKMRPQYYGSTGLLLVHGKEWYNFRSKTQTYLLRPKLVHQYLPIMNEIANEMIERIHSIRSRSDSSIDDFVKELYRYALETIGLIALDCRLGSLKKDETDSSSDAQIIIKCANDILMLNSLLDSQILAMWRLLGRPVGKIWSKFIEANDQFTQICFRYIEKTKNRVKEVKTEQNQDASILQLLLMRPDFTPSEAVTMILDMFLAGIDTTSHSTAYTLYFLAKHKDVQAQAREEIKRVVGKSPVISEEMIADLQYLKACIKESQRLNPVVFANERTLSEDIVLSGYRVPAGTMIVIGHYVMSRLEEYFPDPFSYKPERWLRKVNSVSANKRSYKEDIHPFAVLPFGFGPRMCIGRRIAMQEMLLFLSKILQNFEVDYEGDELRMINRTVTCPEKPLRFKFFKL</sequence>
<dbReference type="InterPro" id="IPR050479">
    <property type="entry name" value="CYP11_CYP27_families"/>
</dbReference>
<evidence type="ECO:0000256" key="5">
    <source>
        <dbReference type="ARBA" id="ARBA00023002"/>
    </source>
</evidence>
<evidence type="ECO:0000256" key="6">
    <source>
        <dbReference type="ARBA" id="ARBA00023004"/>
    </source>
</evidence>
<dbReference type="GO" id="GO:0004497">
    <property type="term" value="F:monooxygenase activity"/>
    <property type="evidence" value="ECO:0007669"/>
    <property type="project" value="UniProtKB-KW"/>
</dbReference>
<dbReference type="EMBL" id="NCKU01005529">
    <property type="protein sequence ID" value="RWS04458.1"/>
    <property type="molecule type" value="Genomic_DNA"/>
</dbReference>
<evidence type="ECO:0000256" key="3">
    <source>
        <dbReference type="ARBA" id="ARBA00022617"/>
    </source>
</evidence>
<dbReference type="Pfam" id="PF00067">
    <property type="entry name" value="p450"/>
    <property type="match status" value="1"/>
</dbReference>
<dbReference type="OrthoDB" id="3945418at2759"/>
<name>A0A3S3RTF4_9ACAR</name>
<dbReference type="InterPro" id="IPR002401">
    <property type="entry name" value="Cyt_P450_E_grp-I"/>
</dbReference>
<dbReference type="SUPFAM" id="SSF48264">
    <property type="entry name" value="Cytochrome P450"/>
    <property type="match status" value="1"/>
</dbReference>